<dbReference type="InterPro" id="IPR029062">
    <property type="entry name" value="Class_I_gatase-like"/>
</dbReference>
<dbReference type="PANTHER" id="PTHR30237">
    <property type="entry name" value="MURAMOYLTETRAPEPTIDE CARBOXYPEPTIDASE"/>
    <property type="match status" value="1"/>
</dbReference>
<sequence length="326" mass="36766">MFAQNLQPGDEIRVIAPSASMAIVKEKQLEIAENRMRQLGFRVTYGKNVHNHDEFYSTSIEDRIQDLHEAFLEPKVKAILTAIGGYNANQLLGEIDYDLIRKNPKIFCGYGDTTALNLAIYQKTGLVTYSGPHFSTFGVKHGMEYSLEMFLNAVTNDALYEIYPSSHWSDDPWYKDQDNREWIKQDGYLVLQTGEAEGRVVGGNLSTLNLLQGTEFMPSLKDTLLFIEEDSESHPQDFERKLQSLLQQSDAKEIKAILIGRFQKESNMTEQALRKIIATKRDIAHLPVIANVNYGHVHPMVTLPLGARAAVTAAADGCEIFVEHKE</sequence>
<feature type="domain" description="LD-carboxypeptidase C-terminal" evidence="4">
    <location>
        <begin position="197"/>
        <end position="310"/>
    </location>
</feature>
<evidence type="ECO:0000313" key="5">
    <source>
        <dbReference type="EMBL" id="MBB6444578.1"/>
    </source>
</evidence>
<proteinExistence type="inferred from homology"/>
<dbReference type="EMBL" id="JACHGK010000003">
    <property type="protein sequence ID" value="MBB6444578.1"/>
    <property type="molecule type" value="Genomic_DNA"/>
</dbReference>
<dbReference type="Pfam" id="PF17676">
    <property type="entry name" value="Peptidase_S66C"/>
    <property type="match status" value="1"/>
</dbReference>
<dbReference type="SUPFAM" id="SSF141986">
    <property type="entry name" value="LD-carboxypeptidase A C-terminal domain-like"/>
    <property type="match status" value="1"/>
</dbReference>
<evidence type="ECO:0000256" key="1">
    <source>
        <dbReference type="ARBA" id="ARBA00010233"/>
    </source>
</evidence>
<dbReference type="CDD" id="cd07062">
    <property type="entry name" value="Peptidase_S66_mccF_like"/>
    <property type="match status" value="1"/>
</dbReference>
<dbReference type="PANTHER" id="PTHR30237:SF6">
    <property type="entry name" value="CARBOXYPEPTIDASE YOCD-RELATED"/>
    <property type="match status" value="1"/>
</dbReference>
<comment type="caution">
    <text evidence="5">The sequence shown here is derived from an EMBL/GenBank/DDBJ whole genome shotgun (WGS) entry which is preliminary data.</text>
</comment>
<keyword evidence="2" id="KW-0378">Hydrolase</keyword>
<keyword evidence="6" id="KW-1185">Reference proteome</keyword>
<dbReference type="RefSeq" id="WP_184523802.1">
    <property type="nucleotide sequence ID" value="NZ_JACHGK010000003.1"/>
</dbReference>
<dbReference type="Pfam" id="PF02016">
    <property type="entry name" value="Peptidase_S66"/>
    <property type="match status" value="1"/>
</dbReference>
<evidence type="ECO:0000256" key="2">
    <source>
        <dbReference type="ARBA" id="ARBA00022801"/>
    </source>
</evidence>
<dbReference type="Gene3D" id="3.50.30.60">
    <property type="entry name" value="LD-carboxypeptidase A C-terminal domain-like"/>
    <property type="match status" value="1"/>
</dbReference>
<feature type="domain" description="LD-carboxypeptidase N-terminal" evidence="3">
    <location>
        <begin position="12"/>
        <end position="131"/>
    </location>
</feature>
<gene>
    <name evidence="5" type="ORF">HNR53_001187</name>
</gene>
<dbReference type="SUPFAM" id="SSF52317">
    <property type="entry name" value="Class I glutamine amidotransferase-like"/>
    <property type="match status" value="1"/>
</dbReference>
<accession>A0A7X0HPH0</accession>
<dbReference type="InterPro" id="IPR003507">
    <property type="entry name" value="S66_fam"/>
</dbReference>
<name>A0A7X0HPH0_9BACI</name>
<evidence type="ECO:0000313" key="6">
    <source>
        <dbReference type="Proteomes" id="UP000531594"/>
    </source>
</evidence>
<organism evidence="5 6">
    <name type="scientific">Bacillus benzoevorans</name>
    <dbReference type="NCBI Taxonomy" id="1456"/>
    <lineage>
        <taxon>Bacteria</taxon>
        <taxon>Bacillati</taxon>
        <taxon>Bacillota</taxon>
        <taxon>Bacilli</taxon>
        <taxon>Bacillales</taxon>
        <taxon>Bacillaceae</taxon>
        <taxon>Bacillus</taxon>
    </lineage>
</organism>
<protein>
    <submittedName>
        <fullName evidence="5">Muramoyltetrapeptide carboxypeptidase LdcA involved in peptidoglycan recycling</fullName>
    </submittedName>
</protein>
<dbReference type="InterPro" id="IPR027461">
    <property type="entry name" value="Carboxypeptidase_A_C_sf"/>
</dbReference>
<dbReference type="PIRSF" id="PIRSF028757">
    <property type="entry name" value="LD-carboxypeptidase"/>
    <property type="match status" value="1"/>
</dbReference>
<dbReference type="Gene3D" id="3.40.50.10740">
    <property type="entry name" value="Class I glutamine amidotransferase-like"/>
    <property type="match status" value="1"/>
</dbReference>
<keyword evidence="5" id="KW-0121">Carboxypeptidase</keyword>
<dbReference type="AlphaFoldDB" id="A0A7X0HPH0"/>
<dbReference type="InterPro" id="IPR040921">
    <property type="entry name" value="Peptidase_S66C"/>
</dbReference>
<comment type="similarity">
    <text evidence="1">Belongs to the peptidase S66 family.</text>
</comment>
<dbReference type="InterPro" id="IPR040449">
    <property type="entry name" value="Peptidase_S66_N"/>
</dbReference>
<keyword evidence="5" id="KW-0645">Protease</keyword>
<reference evidence="5 6" key="1">
    <citation type="submission" date="2020-08" db="EMBL/GenBank/DDBJ databases">
        <title>Genomic Encyclopedia of Type Strains, Phase IV (KMG-IV): sequencing the most valuable type-strain genomes for metagenomic binning, comparative biology and taxonomic classification.</title>
        <authorList>
            <person name="Goeker M."/>
        </authorList>
    </citation>
    <scope>NUCLEOTIDE SEQUENCE [LARGE SCALE GENOMIC DNA]</scope>
    <source>
        <strain evidence="5 6">DSM 5391</strain>
    </source>
</reference>
<dbReference type="InterPro" id="IPR027478">
    <property type="entry name" value="LdcA_N"/>
</dbReference>
<evidence type="ECO:0000259" key="4">
    <source>
        <dbReference type="Pfam" id="PF17676"/>
    </source>
</evidence>
<evidence type="ECO:0000259" key="3">
    <source>
        <dbReference type="Pfam" id="PF02016"/>
    </source>
</evidence>
<dbReference type="GO" id="GO:0004180">
    <property type="term" value="F:carboxypeptidase activity"/>
    <property type="evidence" value="ECO:0007669"/>
    <property type="project" value="UniProtKB-KW"/>
</dbReference>
<dbReference type="Proteomes" id="UP000531594">
    <property type="component" value="Unassembled WGS sequence"/>
</dbReference>